<keyword evidence="1" id="KW-1133">Transmembrane helix</keyword>
<accession>A0A0S8GA07</accession>
<evidence type="ECO:0000313" key="4">
    <source>
        <dbReference type="Proteomes" id="UP000051717"/>
    </source>
</evidence>
<sequence length="241" mass="25730">MCGFAIFLGIGLARHRKEITLRRIAGLAAIDEAVGRATEMGRPVLYSPGISPMSRVSTMASMNILGTVAERVAAHGTRLLVPCADAVVMTVAQEVVREGCLRVGHPDAYEERDVFFLTESQFGYAAAVDGLMLRERPATNLYMGSFAAESLILAETGHVTGAIQVAGTDSTIQLAFFLVTCDYTLIGEELYAASAYLSREPSLLGCLVGQDWLKIAAILLAVLGALLSTFGIDMVARALVR</sequence>
<comment type="caution">
    <text evidence="3">The sequence shown here is derived from an EMBL/GenBank/DDBJ whole genome shotgun (WGS) entry which is preliminary data.</text>
</comment>
<evidence type="ECO:0000259" key="2">
    <source>
        <dbReference type="Pfam" id="PF20539"/>
    </source>
</evidence>
<feature type="transmembrane region" description="Helical" evidence="1">
    <location>
        <begin position="212"/>
        <end position="236"/>
    </location>
</feature>
<gene>
    <name evidence="3" type="ORF">AMJ82_05445</name>
</gene>
<dbReference type="EMBL" id="LJUI01000034">
    <property type="protein sequence ID" value="KPK69489.1"/>
    <property type="molecule type" value="Genomic_DNA"/>
</dbReference>
<dbReference type="InterPro" id="IPR046642">
    <property type="entry name" value="DUF6754"/>
</dbReference>
<name>A0A0S8GA07_UNCT6</name>
<evidence type="ECO:0000256" key="1">
    <source>
        <dbReference type="SAM" id="Phobius"/>
    </source>
</evidence>
<evidence type="ECO:0000313" key="3">
    <source>
        <dbReference type="EMBL" id="KPK69489.1"/>
    </source>
</evidence>
<feature type="domain" description="DUF6754" evidence="2">
    <location>
        <begin position="4"/>
        <end position="236"/>
    </location>
</feature>
<reference evidence="3 4" key="1">
    <citation type="journal article" date="2015" name="Microbiome">
        <title>Genomic resolution of linkages in carbon, nitrogen, and sulfur cycling among widespread estuary sediment bacteria.</title>
        <authorList>
            <person name="Baker B.J."/>
            <person name="Lazar C.S."/>
            <person name="Teske A.P."/>
            <person name="Dick G.J."/>
        </authorList>
    </citation>
    <scope>NUCLEOTIDE SEQUENCE [LARGE SCALE GENOMIC DNA]</scope>
    <source>
        <strain evidence="3">SM23_40</strain>
    </source>
</reference>
<protein>
    <recommendedName>
        <fullName evidence="2">DUF6754 domain-containing protein</fullName>
    </recommendedName>
</protein>
<dbReference type="Proteomes" id="UP000051717">
    <property type="component" value="Unassembled WGS sequence"/>
</dbReference>
<dbReference type="Pfam" id="PF20539">
    <property type="entry name" value="DUF6754"/>
    <property type="match status" value="1"/>
</dbReference>
<keyword evidence="1" id="KW-0472">Membrane</keyword>
<proteinExistence type="predicted"/>
<organism evidence="3 4">
    <name type="scientific">candidate division TA06 bacterium SM23_40</name>
    <dbReference type="NCBI Taxonomy" id="1703774"/>
    <lineage>
        <taxon>Bacteria</taxon>
        <taxon>Bacteria division TA06</taxon>
    </lineage>
</organism>
<dbReference type="AlphaFoldDB" id="A0A0S8GA07"/>
<keyword evidence="1" id="KW-0812">Transmembrane</keyword>